<comment type="caution">
    <text evidence="1">The sequence shown here is derived from an EMBL/GenBank/DDBJ whole genome shotgun (WGS) entry which is preliminary data.</text>
</comment>
<evidence type="ECO:0000313" key="1">
    <source>
        <dbReference type="EMBL" id="MBA4610502.1"/>
    </source>
</evidence>
<gene>
    <name evidence="1" type="ORF">H1W37_02455</name>
</gene>
<dbReference type="AlphaFoldDB" id="A0A838XK67"/>
<organism evidence="1 2">
    <name type="scientific">Stappia taiwanensis</name>
    <dbReference type="NCBI Taxonomy" id="992267"/>
    <lineage>
        <taxon>Bacteria</taxon>
        <taxon>Pseudomonadati</taxon>
        <taxon>Pseudomonadota</taxon>
        <taxon>Alphaproteobacteria</taxon>
        <taxon>Hyphomicrobiales</taxon>
        <taxon>Stappiaceae</taxon>
        <taxon>Stappia</taxon>
    </lineage>
</organism>
<reference evidence="1 2" key="1">
    <citation type="submission" date="2020-07" db="EMBL/GenBank/DDBJ databases">
        <authorList>
            <person name="Li M."/>
        </authorList>
    </citation>
    <scope>NUCLEOTIDE SEQUENCE [LARGE SCALE GENOMIC DNA]</scope>
    <source>
        <strain evidence="1 2">DSM 23284</strain>
    </source>
</reference>
<sequence>MAKIEFSKEERAALARRIRDHLRDEFDMEIGALDADIFLRFLSEEIGGAFYNRGLLDAQAAISARFDEIAEVVYALEQPTTLGTKR</sequence>
<accession>A0A838XK67</accession>
<name>A0A838XK67_9HYPH</name>
<dbReference type="InterPro" id="IPR018680">
    <property type="entry name" value="DUF2164"/>
</dbReference>
<proteinExistence type="predicted"/>
<dbReference type="Proteomes" id="UP000559404">
    <property type="component" value="Unassembled WGS sequence"/>
</dbReference>
<dbReference type="EMBL" id="JACEON010000002">
    <property type="protein sequence ID" value="MBA4610502.1"/>
    <property type="molecule type" value="Genomic_DNA"/>
</dbReference>
<protein>
    <submittedName>
        <fullName evidence="1">DUF2164 domain-containing protein</fullName>
    </submittedName>
</protein>
<reference evidence="1 2" key="2">
    <citation type="submission" date="2020-08" db="EMBL/GenBank/DDBJ databases">
        <title>Stappia taiwanensis sp. nov., isolated from a coastal thermal spring.</title>
        <authorList>
            <person name="Kampfer P."/>
        </authorList>
    </citation>
    <scope>NUCLEOTIDE SEQUENCE [LARGE SCALE GENOMIC DNA]</scope>
    <source>
        <strain evidence="1 2">DSM 23284</strain>
    </source>
</reference>
<keyword evidence="2" id="KW-1185">Reference proteome</keyword>
<dbReference type="Pfam" id="PF09932">
    <property type="entry name" value="DUF2164"/>
    <property type="match status" value="1"/>
</dbReference>
<dbReference type="RefSeq" id="WP_181758701.1">
    <property type="nucleotide sequence ID" value="NZ_BMCR01000002.1"/>
</dbReference>
<evidence type="ECO:0000313" key="2">
    <source>
        <dbReference type="Proteomes" id="UP000559404"/>
    </source>
</evidence>